<dbReference type="GO" id="GO:0006310">
    <property type="term" value="P:DNA recombination"/>
    <property type="evidence" value="ECO:0007669"/>
    <property type="project" value="UniProtKB-KW"/>
</dbReference>
<evidence type="ECO:0000313" key="7">
    <source>
        <dbReference type="EMBL" id="GBF79149.1"/>
    </source>
</evidence>
<proteinExistence type="inferred from homology"/>
<evidence type="ECO:0000256" key="2">
    <source>
        <dbReference type="ARBA" id="ARBA00022578"/>
    </source>
</evidence>
<keyword evidence="4" id="KW-0233">DNA recombination</keyword>
<evidence type="ECO:0000256" key="4">
    <source>
        <dbReference type="ARBA" id="ARBA00023172"/>
    </source>
</evidence>
<keyword evidence="2" id="KW-0815">Transposition</keyword>
<dbReference type="Proteomes" id="UP000287247">
    <property type="component" value="Unassembled WGS sequence"/>
</dbReference>
<keyword evidence="3" id="KW-0238">DNA-binding</keyword>
<feature type="domain" description="Probable transposase IS891/IS1136/IS1341" evidence="5">
    <location>
        <begin position="166"/>
        <end position="279"/>
    </location>
</feature>
<accession>A0A401ID79</accession>
<feature type="domain" description="Cas12f1-like TNB" evidence="6">
    <location>
        <begin position="291"/>
        <end position="355"/>
    </location>
</feature>
<dbReference type="GO" id="GO:0032196">
    <property type="term" value="P:transposition"/>
    <property type="evidence" value="ECO:0007669"/>
    <property type="project" value="UniProtKB-KW"/>
</dbReference>
<reference evidence="8" key="1">
    <citation type="submission" date="2017-05" db="EMBL/GenBank/DDBJ databases">
        <title>Physiological properties and genetic analysis related to exopolysaccharide production of fresh-water unicellular cyanobacterium Aphanothece sacrum, Suizenji Nori, that has been cultured as a food source in Japan.</title>
        <authorList>
            <person name="Kanesaki Y."/>
            <person name="Yoshikawa S."/>
            <person name="Ohki K."/>
        </authorList>
    </citation>
    <scope>NUCLEOTIDE SEQUENCE [LARGE SCALE GENOMIC DNA]</scope>
    <source>
        <strain evidence="8">FPU1</strain>
    </source>
</reference>
<comment type="similarity">
    <text evidence="1">In the C-terminal section; belongs to the transposase 35 family.</text>
</comment>
<dbReference type="NCBIfam" id="NF040570">
    <property type="entry name" value="guided_TnpB"/>
    <property type="match status" value="1"/>
</dbReference>
<dbReference type="InterPro" id="IPR001959">
    <property type="entry name" value="Transposase"/>
</dbReference>
<sequence>MFVLEFKVEGQPKQYQAIDNAIRTSQFIRNKCLRYWMDNKGVDKYDLSSYCRVLAHDFKFADELNSQARQASAERAWSSISRFFDNCKKKIPGKKGYPQFKKFSRSVEYKTTGWKLLNPKTINFSDKKGIGTLKLKGTWDLGYFQESDIKRIRLVRRADGYYCQFVLSCEVKEDVKPSGKCIGLDVGLTCFYTDHEGNKIDNPKFLRKSQKRLKRLQRRLSKKKKGSSNRQKARARLAKVHLKVSRQRKDFAVKLARCVVHSNDVIAYEDLRIKNLVKNHCLAYSINDAAWYQFREWLEYFGVKFGKITIAVPPQYTSQNCSNCGETIKKSLSTRTHQCKCGCVLDRDENAAINILKKGLSTVGHTGSKAWGEKASTLMEEILSKQTISVNQESTRL</sequence>
<dbReference type="OrthoDB" id="439709at2"/>
<evidence type="ECO:0000259" key="5">
    <source>
        <dbReference type="Pfam" id="PF01385"/>
    </source>
</evidence>
<dbReference type="Pfam" id="PF07282">
    <property type="entry name" value="Cas12f1-like_TNB"/>
    <property type="match status" value="1"/>
</dbReference>
<organism evidence="7 8">
    <name type="scientific">Aphanothece sacrum FPU1</name>
    <dbReference type="NCBI Taxonomy" id="1920663"/>
    <lineage>
        <taxon>Bacteria</taxon>
        <taxon>Bacillati</taxon>
        <taxon>Cyanobacteriota</taxon>
        <taxon>Cyanophyceae</taxon>
        <taxon>Oscillatoriophycideae</taxon>
        <taxon>Chroococcales</taxon>
        <taxon>Aphanothecaceae</taxon>
        <taxon>Aphanothece</taxon>
    </lineage>
</organism>
<comment type="caution">
    <text evidence="7">The sequence shown here is derived from an EMBL/GenBank/DDBJ whole genome shotgun (WGS) entry which is preliminary data.</text>
</comment>
<evidence type="ECO:0000313" key="8">
    <source>
        <dbReference type="Proteomes" id="UP000287247"/>
    </source>
</evidence>
<evidence type="ECO:0000256" key="1">
    <source>
        <dbReference type="ARBA" id="ARBA00008761"/>
    </source>
</evidence>
<evidence type="ECO:0000256" key="3">
    <source>
        <dbReference type="ARBA" id="ARBA00023125"/>
    </source>
</evidence>
<dbReference type="GO" id="GO:0003677">
    <property type="term" value="F:DNA binding"/>
    <property type="evidence" value="ECO:0007669"/>
    <property type="project" value="UniProtKB-KW"/>
</dbReference>
<name>A0A401ID79_APHSA</name>
<dbReference type="InterPro" id="IPR010095">
    <property type="entry name" value="Cas12f1-like_TNB"/>
</dbReference>
<keyword evidence="8" id="KW-1185">Reference proteome</keyword>
<dbReference type="RefSeq" id="WP_124977333.1">
    <property type="nucleotide sequence ID" value="NZ_BDQK01000001.1"/>
</dbReference>
<dbReference type="AlphaFoldDB" id="A0A401ID79"/>
<dbReference type="EMBL" id="BDQK01000001">
    <property type="protein sequence ID" value="GBF79149.1"/>
    <property type="molecule type" value="Genomic_DNA"/>
</dbReference>
<evidence type="ECO:0000259" key="6">
    <source>
        <dbReference type="Pfam" id="PF07282"/>
    </source>
</evidence>
<dbReference type="Pfam" id="PF01385">
    <property type="entry name" value="OrfB_IS605"/>
    <property type="match status" value="1"/>
</dbReference>
<gene>
    <name evidence="7" type="ORF">AsFPU1_0541</name>
</gene>
<protein>
    <submittedName>
        <fullName evidence="7">Transposase</fullName>
    </submittedName>
</protein>